<keyword evidence="7" id="KW-1185">Reference proteome</keyword>
<sequence>MQRIFARLFSHGPGLDEDVQTDEVKVEVNSEDHVEAVRDLRDTYNQPIKCSYQKNFKRFSDKKNSISILRQHELGLIHFRQYPQARYNLMKRLLPEEGEVVASMERPTFCGQFSDDGQCFISACQDNCIRLYDTSTRRKFAQLTEIEAIDVGWSILDTALSPDRTQIAYSTWSDCIYLITLDENYSEPKISSLYLRPETNRFSVFSLQFSKSGSEIICGASDNCVYIFDLEKQQRTLRVEAHRNDVNAVRFIDDSNALLASGSDDGLVLVWDRRALNEAQPKPVGTFAGHKSGITFVHSRMDSRYLISNSKDQSIKLWDMRRFADESAIFRSLKASNAVSRVWDYRVGVQSLSLHKERIPGDPSVCTYREHSVGYTLIRCYFSPAFTTGQRYIITGSSNGCVYIYDVLTGSVERCLRIRNNYYGSEREKCVRDVAWHPYDGYIVSTSWDNRRAHVRWAHKMTDSSEPCLSPPIETKTVSVQTPSSPSLNRSTELSGMVQRYLLQQSHDSGFNVDSDDEDDGLF</sequence>
<dbReference type="PANTHER" id="PTHR19847:SF7">
    <property type="entry name" value="DDB1- AND CUL4-ASSOCIATED FACTOR 11"/>
    <property type="match status" value="1"/>
</dbReference>
<comment type="caution">
    <text evidence="6">The sequence shown here is derived from an EMBL/GenBank/DDBJ whole genome shotgun (WGS) entry which is preliminary data.</text>
</comment>
<proteinExistence type="predicted"/>
<dbReference type="InterPro" id="IPR015943">
    <property type="entry name" value="WD40/YVTN_repeat-like_dom_sf"/>
</dbReference>
<dbReference type="PROSITE" id="PS50294">
    <property type="entry name" value="WD_REPEATS_REGION"/>
    <property type="match status" value="2"/>
</dbReference>
<keyword evidence="2" id="KW-0677">Repeat</keyword>
<protein>
    <submittedName>
        <fullName evidence="6">Uncharacterized protein</fullName>
    </submittedName>
</protein>
<dbReference type="Proteomes" id="UP000663828">
    <property type="component" value="Unassembled WGS sequence"/>
</dbReference>
<evidence type="ECO:0000256" key="3">
    <source>
        <dbReference type="PROSITE-ProRule" id="PRU00221"/>
    </source>
</evidence>
<dbReference type="PANTHER" id="PTHR19847">
    <property type="entry name" value="DDB1- AND CUL4-ASSOCIATED FACTOR 11"/>
    <property type="match status" value="1"/>
</dbReference>
<dbReference type="EMBL" id="CAJNOR010000789">
    <property type="protein sequence ID" value="CAF1007810.1"/>
    <property type="molecule type" value="Genomic_DNA"/>
</dbReference>
<dbReference type="InterPro" id="IPR001680">
    <property type="entry name" value="WD40_rpt"/>
</dbReference>
<evidence type="ECO:0000313" key="6">
    <source>
        <dbReference type="EMBL" id="CAF1007810.1"/>
    </source>
</evidence>
<organism evidence="6 7">
    <name type="scientific">Adineta ricciae</name>
    <name type="common">Rotifer</name>
    <dbReference type="NCBI Taxonomy" id="249248"/>
    <lineage>
        <taxon>Eukaryota</taxon>
        <taxon>Metazoa</taxon>
        <taxon>Spiralia</taxon>
        <taxon>Gnathifera</taxon>
        <taxon>Rotifera</taxon>
        <taxon>Eurotatoria</taxon>
        <taxon>Bdelloidea</taxon>
        <taxon>Adinetida</taxon>
        <taxon>Adinetidae</taxon>
        <taxon>Adineta</taxon>
    </lineage>
</organism>
<feature type="repeat" description="WD" evidence="3">
    <location>
        <begin position="287"/>
        <end position="321"/>
    </location>
</feature>
<dbReference type="InterPro" id="IPR036322">
    <property type="entry name" value="WD40_repeat_dom_sf"/>
</dbReference>
<evidence type="ECO:0000313" key="7">
    <source>
        <dbReference type="Proteomes" id="UP000663828"/>
    </source>
</evidence>
<dbReference type="SUPFAM" id="SSF50978">
    <property type="entry name" value="WD40 repeat-like"/>
    <property type="match status" value="1"/>
</dbReference>
<name>A0A814HBG7_ADIRI</name>
<gene>
    <name evidence="5" type="ORF">EDS130_LOCUS8139</name>
    <name evidence="6" type="ORF">XAT740_LOCUS13558</name>
</gene>
<dbReference type="InterPro" id="IPR020472">
    <property type="entry name" value="WD40_PAC1"/>
</dbReference>
<dbReference type="Pfam" id="PF00400">
    <property type="entry name" value="WD40"/>
    <property type="match status" value="5"/>
</dbReference>
<dbReference type="PROSITE" id="PS50082">
    <property type="entry name" value="WD_REPEATS_2"/>
    <property type="match status" value="2"/>
</dbReference>
<reference evidence="6" key="1">
    <citation type="submission" date="2021-02" db="EMBL/GenBank/DDBJ databases">
        <authorList>
            <person name="Nowell W R."/>
        </authorList>
    </citation>
    <scope>NUCLEOTIDE SEQUENCE</scope>
</reference>
<dbReference type="OrthoDB" id="63070at2759"/>
<dbReference type="GO" id="GO:0080008">
    <property type="term" value="C:Cul4-RING E3 ubiquitin ligase complex"/>
    <property type="evidence" value="ECO:0007669"/>
    <property type="project" value="TreeGrafter"/>
</dbReference>
<evidence type="ECO:0000313" key="5">
    <source>
        <dbReference type="EMBL" id="CAF0867967.1"/>
    </source>
</evidence>
<dbReference type="Gene3D" id="2.130.10.10">
    <property type="entry name" value="YVTN repeat-like/Quinoprotein amine dehydrogenase"/>
    <property type="match status" value="2"/>
</dbReference>
<dbReference type="GO" id="GO:0043161">
    <property type="term" value="P:proteasome-mediated ubiquitin-dependent protein catabolic process"/>
    <property type="evidence" value="ECO:0007669"/>
    <property type="project" value="TreeGrafter"/>
</dbReference>
<dbReference type="SMART" id="SM00320">
    <property type="entry name" value="WD40"/>
    <property type="match status" value="6"/>
</dbReference>
<evidence type="ECO:0000256" key="4">
    <source>
        <dbReference type="SAM" id="MobiDB-lite"/>
    </source>
</evidence>
<feature type="region of interest" description="Disordered" evidence="4">
    <location>
        <begin position="464"/>
        <end position="491"/>
    </location>
</feature>
<dbReference type="AlphaFoldDB" id="A0A814HBG7"/>
<dbReference type="PRINTS" id="PR00320">
    <property type="entry name" value="GPROTEINBRPT"/>
</dbReference>
<accession>A0A814HBG7</accession>
<dbReference type="EMBL" id="CAJNOJ010000026">
    <property type="protein sequence ID" value="CAF0867967.1"/>
    <property type="molecule type" value="Genomic_DNA"/>
</dbReference>
<evidence type="ECO:0000256" key="1">
    <source>
        <dbReference type="ARBA" id="ARBA00022574"/>
    </source>
</evidence>
<keyword evidence="1 3" id="KW-0853">WD repeat</keyword>
<dbReference type="InterPro" id="IPR051859">
    <property type="entry name" value="DCAF"/>
</dbReference>
<feature type="compositionally biased region" description="Polar residues" evidence="4">
    <location>
        <begin position="476"/>
        <end position="491"/>
    </location>
</feature>
<dbReference type="Proteomes" id="UP000663852">
    <property type="component" value="Unassembled WGS sequence"/>
</dbReference>
<evidence type="ECO:0000256" key="2">
    <source>
        <dbReference type="ARBA" id="ARBA00022737"/>
    </source>
</evidence>
<feature type="repeat" description="WD" evidence="3">
    <location>
        <begin position="239"/>
        <end position="272"/>
    </location>
</feature>